<evidence type="ECO:0000313" key="3">
    <source>
        <dbReference type="EMBL" id="CCH66221.1"/>
    </source>
</evidence>
<keyword evidence="4" id="KW-1185">Reference proteome</keyword>
<dbReference type="InterPro" id="IPR003362">
    <property type="entry name" value="Bact_transf"/>
</dbReference>
<dbReference type="STRING" id="1165094.RINTHH_660"/>
<name>M1X4I5_9NOST</name>
<dbReference type="NCBIfam" id="NF045514">
    <property type="entry name" value="glycotran_HepC"/>
    <property type="match status" value="1"/>
</dbReference>
<reference evidence="4" key="2">
    <citation type="submission" date="2016-01" db="EMBL/GenBank/DDBJ databases">
        <title>Diatom-associated endosymboitic cyanobacterium lacks core nitrogen metabolism enzymes.</title>
        <authorList>
            <person name="Hilton J.A."/>
            <person name="Foster R.A."/>
            <person name="Tripp H.J."/>
            <person name="Carter B.J."/>
            <person name="Zehr J.P."/>
            <person name="Villareal T.A."/>
        </authorList>
    </citation>
    <scope>NUCLEOTIDE SEQUENCE [LARGE SCALE GENOMIC DNA]</scope>
    <source>
        <strain evidence="4">HH01</strain>
    </source>
</reference>
<evidence type="ECO:0000313" key="4">
    <source>
        <dbReference type="Proteomes" id="UP000053051"/>
    </source>
</evidence>
<keyword evidence="1" id="KW-0812">Transmembrane</keyword>
<comment type="caution">
    <text evidence="3">The sequence shown here is derived from an EMBL/GenBank/DDBJ whole genome shotgun (WGS) entry which is preliminary data.</text>
</comment>
<accession>M1X4I5</accession>
<dbReference type="EMBL" id="CAIY01000005">
    <property type="protein sequence ID" value="CCH66221.1"/>
    <property type="molecule type" value="Genomic_DNA"/>
</dbReference>
<keyword evidence="1" id="KW-0472">Membrane</keyword>
<protein>
    <recommendedName>
        <fullName evidence="2">Bacterial sugar transferase domain-containing protein</fullName>
    </recommendedName>
</protein>
<feature type="transmembrane region" description="Helical" evidence="1">
    <location>
        <begin position="63"/>
        <end position="87"/>
    </location>
</feature>
<evidence type="ECO:0000259" key="2">
    <source>
        <dbReference type="Pfam" id="PF02397"/>
    </source>
</evidence>
<evidence type="ECO:0000256" key="1">
    <source>
        <dbReference type="SAM" id="Phobius"/>
    </source>
</evidence>
<dbReference type="Pfam" id="PF02397">
    <property type="entry name" value="Bac_transf"/>
    <property type="match status" value="1"/>
</dbReference>
<sequence length="191" mass="22417">MEEKQDLINCLRNSHINLIRIDPQLGIEQLLFWINACQEANKPIYLCIPKQYTNNQLLNILQLLINSLLACILITLLIPLTITVLIWMQFNYYQLTTTYIWYVGQRGRLFKLIKLTTNNGIVNTRMDYKVDITQMIYKYTFEIIPGLLNVIRGKMTLFGSTSYSLKEAINLSYLDQKYLNKIPSLFGYLFK</sequence>
<proteinExistence type="predicted"/>
<gene>
    <name evidence="3" type="ORF">RINTHH_660</name>
</gene>
<organism evidence="3 4">
    <name type="scientific">Richelia intracellularis HH01</name>
    <dbReference type="NCBI Taxonomy" id="1165094"/>
    <lineage>
        <taxon>Bacteria</taxon>
        <taxon>Bacillati</taxon>
        <taxon>Cyanobacteriota</taxon>
        <taxon>Cyanophyceae</taxon>
        <taxon>Nostocales</taxon>
        <taxon>Nostocaceae</taxon>
        <taxon>Richelia</taxon>
    </lineage>
</organism>
<keyword evidence="1" id="KW-1133">Transmembrane helix</keyword>
<reference evidence="3 4" key="1">
    <citation type="submission" date="2012-05" db="EMBL/GenBank/DDBJ databases">
        <authorList>
            <person name="Hilton J."/>
        </authorList>
    </citation>
    <scope>NUCLEOTIDE SEQUENCE [LARGE SCALE GENOMIC DNA]</scope>
    <source>
        <strain evidence="3 4">HH01</strain>
    </source>
</reference>
<dbReference type="Proteomes" id="UP000053051">
    <property type="component" value="Unassembled WGS sequence"/>
</dbReference>
<dbReference type="AlphaFoldDB" id="M1X4I5"/>
<feature type="domain" description="Bacterial sugar transferase" evidence="2">
    <location>
        <begin position="65"/>
        <end position="166"/>
    </location>
</feature>